<organism>
    <name type="scientific">Branchiostoma floridae</name>
    <name type="common">Florida lancelet</name>
    <name type="synonym">Amphioxus</name>
    <dbReference type="NCBI Taxonomy" id="7739"/>
    <lineage>
        <taxon>Eukaryota</taxon>
        <taxon>Metazoa</taxon>
        <taxon>Chordata</taxon>
        <taxon>Cephalochordata</taxon>
        <taxon>Leptocardii</taxon>
        <taxon>Amphioxiformes</taxon>
        <taxon>Branchiostomatidae</taxon>
        <taxon>Branchiostoma</taxon>
    </lineage>
</organism>
<keyword evidence="5" id="KW-0631">Potassium channel</keyword>
<evidence type="ECO:0000256" key="9">
    <source>
        <dbReference type="ARBA" id="ARBA00023136"/>
    </source>
</evidence>
<dbReference type="PRINTS" id="PR01491">
    <property type="entry name" value="KVCHANNEL"/>
</dbReference>
<evidence type="ECO:0000259" key="12">
    <source>
        <dbReference type="Pfam" id="PF00520"/>
    </source>
</evidence>
<dbReference type="SUPFAM" id="SSF81324">
    <property type="entry name" value="Voltage-gated potassium channels"/>
    <property type="match status" value="1"/>
</dbReference>
<keyword evidence="7 11" id="KW-1133">Transmembrane helix</keyword>
<keyword evidence="9 11" id="KW-0472">Membrane</keyword>
<dbReference type="EMBL" id="GG666677">
    <property type="protein sequence ID" value="EEN44187.1"/>
    <property type="molecule type" value="Genomic_DNA"/>
</dbReference>
<dbReference type="PANTHER" id="PTHR11537:SF113">
    <property type="entry name" value="POTASSIUM VOLTAGE-GATED CHANNEL PROTEIN SHAKER"/>
    <property type="match status" value="1"/>
</dbReference>
<evidence type="ECO:0000256" key="8">
    <source>
        <dbReference type="ARBA" id="ARBA00023065"/>
    </source>
</evidence>
<dbReference type="InterPro" id="IPR005821">
    <property type="entry name" value="Ion_trans_dom"/>
</dbReference>
<evidence type="ECO:0000313" key="13">
    <source>
        <dbReference type="EMBL" id="EEN44187.1"/>
    </source>
</evidence>
<dbReference type="Gene3D" id="1.10.287.70">
    <property type="match status" value="1"/>
</dbReference>
<proteinExistence type="predicted"/>
<dbReference type="GO" id="GO:0005249">
    <property type="term" value="F:voltage-gated potassium channel activity"/>
    <property type="evidence" value="ECO:0007669"/>
    <property type="project" value="InterPro"/>
</dbReference>
<evidence type="ECO:0000256" key="4">
    <source>
        <dbReference type="ARBA" id="ARBA00022692"/>
    </source>
</evidence>
<dbReference type="GO" id="GO:0008076">
    <property type="term" value="C:voltage-gated potassium channel complex"/>
    <property type="evidence" value="ECO:0007669"/>
    <property type="project" value="InterPro"/>
</dbReference>
<keyword evidence="8" id="KW-0406">Ion transport</keyword>
<evidence type="ECO:0000256" key="1">
    <source>
        <dbReference type="ARBA" id="ARBA00004141"/>
    </source>
</evidence>
<reference evidence="13" key="1">
    <citation type="journal article" date="2008" name="Nature">
        <title>The amphioxus genome and the evolution of the chordate karyotype.</title>
        <authorList>
            <consortium name="US DOE Joint Genome Institute (JGI-PGF)"/>
            <person name="Putnam N.H."/>
            <person name="Butts T."/>
            <person name="Ferrier D.E.K."/>
            <person name="Furlong R.F."/>
            <person name="Hellsten U."/>
            <person name="Kawashima T."/>
            <person name="Robinson-Rechavi M."/>
            <person name="Shoguchi E."/>
            <person name="Terry A."/>
            <person name="Yu J.-K."/>
            <person name="Benito-Gutierrez E.L."/>
            <person name="Dubchak I."/>
            <person name="Garcia-Fernandez J."/>
            <person name="Gibson-Brown J.J."/>
            <person name="Grigoriev I.V."/>
            <person name="Horton A.C."/>
            <person name="de Jong P.J."/>
            <person name="Jurka J."/>
            <person name="Kapitonov V.V."/>
            <person name="Kohara Y."/>
            <person name="Kuroki Y."/>
            <person name="Lindquist E."/>
            <person name="Lucas S."/>
            <person name="Osoegawa K."/>
            <person name="Pennacchio L.A."/>
            <person name="Salamov A.A."/>
            <person name="Satou Y."/>
            <person name="Sauka-Spengler T."/>
            <person name="Schmutz J."/>
            <person name="Shin-I T."/>
            <person name="Toyoda A."/>
            <person name="Bronner-Fraser M."/>
            <person name="Fujiyama A."/>
            <person name="Holland L.Z."/>
            <person name="Holland P.W.H."/>
            <person name="Satoh N."/>
            <person name="Rokhsar D.S."/>
        </authorList>
    </citation>
    <scope>NUCLEOTIDE SEQUENCE [LARGE SCALE GENOMIC DNA]</scope>
    <source>
        <strain evidence="13">S238N-H82</strain>
        <tissue evidence="13">Testes</tissue>
    </source>
</reference>
<evidence type="ECO:0000256" key="10">
    <source>
        <dbReference type="ARBA" id="ARBA00023303"/>
    </source>
</evidence>
<evidence type="ECO:0000256" key="7">
    <source>
        <dbReference type="ARBA" id="ARBA00022989"/>
    </source>
</evidence>
<gene>
    <name evidence="13" type="ORF">BRAFLDRAFT_68815</name>
</gene>
<evidence type="ECO:0000256" key="2">
    <source>
        <dbReference type="ARBA" id="ARBA00022448"/>
    </source>
</evidence>
<dbReference type="InterPro" id="IPR003968">
    <property type="entry name" value="K_chnl_volt-dep_Kv"/>
</dbReference>
<feature type="domain" description="Ion transport" evidence="12">
    <location>
        <begin position="2"/>
        <end position="103"/>
    </location>
</feature>
<dbReference type="FunFam" id="1.10.287.70:FF:000242">
    <property type="entry name" value="Potassium voltage-gated channel subfamily A member 1"/>
    <property type="match status" value="1"/>
</dbReference>
<dbReference type="InParanoid" id="C3ZTE0"/>
<evidence type="ECO:0000256" key="5">
    <source>
        <dbReference type="ARBA" id="ARBA00022826"/>
    </source>
</evidence>
<dbReference type="Pfam" id="PF00520">
    <property type="entry name" value="Ion_trans"/>
    <property type="match status" value="1"/>
</dbReference>
<feature type="transmembrane region" description="Helical" evidence="11">
    <location>
        <begin position="7"/>
        <end position="32"/>
    </location>
</feature>
<keyword evidence="10" id="KW-0407">Ion channel</keyword>
<feature type="transmembrane region" description="Helical" evidence="11">
    <location>
        <begin position="72"/>
        <end position="93"/>
    </location>
</feature>
<dbReference type="InterPro" id="IPR028325">
    <property type="entry name" value="VG_K_chnl"/>
</dbReference>
<accession>C3ZTE0</accession>
<protein>
    <recommendedName>
        <fullName evidence="12">Ion transport domain-containing protein</fullName>
    </recommendedName>
</protein>
<evidence type="ECO:0000256" key="3">
    <source>
        <dbReference type="ARBA" id="ARBA00022538"/>
    </source>
</evidence>
<keyword evidence="2" id="KW-0813">Transport</keyword>
<evidence type="ECO:0000256" key="11">
    <source>
        <dbReference type="SAM" id="Phobius"/>
    </source>
</evidence>
<evidence type="ECO:0000256" key="6">
    <source>
        <dbReference type="ARBA" id="ARBA00022958"/>
    </source>
</evidence>
<keyword evidence="4 11" id="KW-0812">Transmembrane</keyword>
<dbReference type="STRING" id="7739.C3ZTE0"/>
<sequence>MKTVRASIGVLGMMVFFMLTMMVLYASCVFFADMDAPDTFFESIPDAFWWALVTMTTIGYGDAYPRTLAGKLIGSMCVITGLLVIALPVPIIVENFNNFYKRDKNMHIAEESVMEKSAIDESIRNFWNNVKKRCACSWVGRRLGRAGRRVQRFWSGENGDLHALDNYGENHVSSASRKRSKRRRQSLASSSLIELDHETVVSVISSDI</sequence>
<dbReference type="AlphaFoldDB" id="C3ZTE0"/>
<keyword evidence="6" id="KW-0630">Potassium</keyword>
<keyword evidence="3" id="KW-0633">Potassium transport</keyword>
<name>C3ZTE0_BRAFL</name>
<dbReference type="eggNOG" id="KOG1545">
    <property type="taxonomic scope" value="Eukaryota"/>
</dbReference>
<comment type="subcellular location">
    <subcellularLocation>
        <location evidence="1">Membrane</location>
        <topology evidence="1">Multi-pass membrane protein</topology>
    </subcellularLocation>
</comment>
<dbReference type="PANTHER" id="PTHR11537">
    <property type="entry name" value="VOLTAGE-GATED POTASSIUM CHANNEL"/>
    <property type="match status" value="1"/>
</dbReference>
<dbReference type="PRINTS" id="PR00169">
    <property type="entry name" value="KCHANNEL"/>
</dbReference>